<dbReference type="STRING" id="1072389.K1W908"/>
<dbReference type="InParanoid" id="K1W908"/>
<reference evidence="1 2" key="1">
    <citation type="journal article" date="2012" name="BMC Genomics">
        <title>Sequencing the genome of Marssonina brunnea reveals fungus-poplar co-evolution.</title>
        <authorList>
            <person name="Zhu S."/>
            <person name="Cao Y.-Z."/>
            <person name="Jiang C."/>
            <person name="Tan B.-Y."/>
            <person name="Wang Z."/>
            <person name="Feng S."/>
            <person name="Zhang L."/>
            <person name="Su X.-H."/>
            <person name="Brejova B."/>
            <person name="Vinar T."/>
            <person name="Xu M."/>
            <person name="Wang M.-X."/>
            <person name="Zhang S.-G."/>
            <person name="Huang M.-R."/>
            <person name="Wu R."/>
            <person name="Zhou Y."/>
        </authorList>
    </citation>
    <scope>NUCLEOTIDE SEQUENCE [LARGE SCALE GENOMIC DNA]</scope>
    <source>
        <strain evidence="1 2">MB_m1</strain>
    </source>
</reference>
<dbReference type="OrthoDB" id="3556763at2759"/>
<name>K1W908_MARBU</name>
<gene>
    <name evidence="1" type="ORF">MBM_07866</name>
</gene>
<proteinExistence type="predicted"/>
<dbReference type="EMBL" id="JH921448">
    <property type="protein sequence ID" value="EKD13665.1"/>
    <property type="molecule type" value="Genomic_DNA"/>
</dbReference>
<dbReference type="RefSeq" id="XP_007295755.1">
    <property type="nucleotide sequence ID" value="XM_007295693.1"/>
</dbReference>
<evidence type="ECO:0000313" key="1">
    <source>
        <dbReference type="EMBL" id="EKD13665.1"/>
    </source>
</evidence>
<dbReference type="GeneID" id="18763801"/>
<dbReference type="HOGENOM" id="CLU_1129258_0_0_1"/>
<organism evidence="1 2">
    <name type="scientific">Marssonina brunnea f. sp. multigermtubi (strain MB_m1)</name>
    <name type="common">Marssonina leaf spot fungus</name>
    <dbReference type="NCBI Taxonomy" id="1072389"/>
    <lineage>
        <taxon>Eukaryota</taxon>
        <taxon>Fungi</taxon>
        <taxon>Dikarya</taxon>
        <taxon>Ascomycota</taxon>
        <taxon>Pezizomycotina</taxon>
        <taxon>Leotiomycetes</taxon>
        <taxon>Helotiales</taxon>
        <taxon>Drepanopezizaceae</taxon>
        <taxon>Drepanopeziza</taxon>
    </lineage>
</organism>
<protein>
    <submittedName>
        <fullName evidence="1">Uncharacterized protein</fullName>
    </submittedName>
</protein>
<dbReference type="AlphaFoldDB" id="K1W908"/>
<sequence length="246" mass="27602">MPPFLSIPYSFFSKLKNLGSGTPAAPPAITEPPASVQRPITSTMAPVARPHLDPNPKTARLLNLDRNRTRQWCAPSPGGHPGLGLFPGLYSPGPKKRLPKEPPALYPGLTPWMHDWATDLNDQLPEDDGFEWDSTDIPDDGFSLGEPLEELNYWEQNWIDKKLEQEAAEKEKRKMQSLKRKRSVPLTAAGRKKLYKKRAAESTVERLNGKFMRKEPVIIIGDEEADIAHQATMKSIMKSLAKARED</sequence>
<evidence type="ECO:0000313" key="2">
    <source>
        <dbReference type="Proteomes" id="UP000006753"/>
    </source>
</evidence>
<dbReference type="Proteomes" id="UP000006753">
    <property type="component" value="Unassembled WGS sequence"/>
</dbReference>
<dbReference type="KEGG" id="mbe:MBM_07866"/>
<accession>K1W908</accession>
<keyword evidence="2" id="KW-1185">Reference proteome</keyword>